<reference evidence="18 19" key="1">
    <citation type="journal article" date="2021" name="Sci. Rep.">
        <title>Chromosome anchoring in Senegalese sole (Solea senegalensis) reveals sex-associated markers and genome rearrangements in flatfish.</title>
        <authorList>
            <person name="Guerrero-Cozar I."/>
            <person name="Gomez-Garrido J."/>
            <person name="Berbel C."/>
            <person name="Martinez-Blanch J.F."/>
            <person name="Alioto T."/>
            <person name="Claros M.G."/>
            <person name="Gagnaire P.A."/>
            <person name="Manchado M."/>
        </authorList>
    </citation>
    <scope>NUCLEOTIDE SEQUENCE [LARGE SCALE GENOMIC DNA]</scope>
    <source>
        <strain evidence="18">Sse05_10M</strain>
    </source>
</reference>
<evidence type="ECO:0000256" key="1">
    <source>
        <dbReference type="ARBA" id="ARBA00003920"/>
    </source>
</evidence>
<dbReference type="Proteomes" id="UP000693946">
    <property type="component" value="Linkage Group LG4"/>
</dbReference>
<comment type="subcellular location">
    <subcellularLocation>
        <location evidence="2">Secreted</location>
    </subcellularLocation>
</comment>
<evidence type="ECO:0000256" key="6">
    <source>
        <dbReference type="ARBA" id="ARBA00022702"/>
    </source>
</evidence>
<evidence type="ECO:0000256" key="15">
    <source>
        <dbReference type="ARBA" id="ARBA00081883"/>
    </source>
</evidence>
<keyword evidence="16" id="KW-1133">Transmembrane helix</keyword>
<organism evidence="18 19">
    <name type="scientific">Solea senegalensis</name>
    <name type="common">Senegalese sole</name>
    <dbReference type="NCBI Taxonomy" id="28829"/>
    <lineage>
        <taxon>Eukaryota</taxon>
        <taxon>Metazoa</taxon>
        <taxon>Chordata</taxon>
        <taxon>Craniata</taxon>
        <taxon>Vertebrata</taxon>
        <taxon>Euteleostomi</taxon>
        <taxon>Actinopterygii</taxon>
        <taxon>Neopterygii</taxon>
        <taxon>Teleostei</taxon>
        <taxon>Neoteleostei</taxon>
        <taxon>Acanthomorphata</taxon>
        <taxon>Carangaria</taxon>
        <taxon>Pleuronectiformes</taxon>
        <taxon>Pleuronectoidei</taxon>
        <taxon>Soleidae</taxon>
        <taxon>Solea</taxon>
    </lineage>
</organism>
<dbReference type="PROSITE" id="PS00261">
    <property type="entry name" value="GLYCO_HORMONE_BETA_1"/>
    <property type="match status" value="1"/>
</dbReference>
<comment type="caution">
    <text evidence="18">The sequence shown here is derived from an EMBL/GenBank/DDBJ whole genome shotgun (WGS) entry which is preliminary data.</text>
</comment>
<evidence type="ECO:0000256" key="10">
    <source>
        <dbReference type="ARBA" id="ARBA00039483"/>
    </source>
</evidence>
<dbReference type="GO" id="GO:0010817">
    <property type="term" value="P:regulation of hormone levels"/>
    <property type="evidence" value="ECO:0007669"/>
    <property type="project" value="UniProtKB-ARBA"/>
</dbReference>
<keyword evidence="5" id="KW-0964">Secreted</keyword>
<evidence type="ECO:0000256" key="14">
    <source>
        <dbReference type="ARBA" id="ARBA00077521"/>
    </source>
</evidence>
<evidence type="ECO:0000256" key="4">
    <source>
        <dbReference type="ARBA" id="ARBA00011870"/>
    </source>
</evidence>
<comment type="function">
    <text evidence="1">Involved in gametogenesis and steroidogenesis.</text>
</comment>
<dbReference type="GO" id="GO:0005737">
    <property type="term" value="C:cytoplasm"/>
    <property type="evidence" value="ECO:0007669"/>
    <property type="project" value="TreeGrafter"/>
</dbReference>
<keyword evidence="8" id="KW-0325">Glycoprotein</keyword>
<feature type="transmembrane region" description="Helical" evidence="16">
    <location>
        <begin position="76"/>
        <end position="94"/>
    </location>
</feature>
<evidence type="ECO:0000259" key="17">
    <source>
        <dbReference type="Pfam" id="PF00007"/>
    </source>
</evidence>
<dbReference type="InterPro" id="IPR001545">
    <property type="entry name" value="Gonadotropin_bsu"/>
</dbReference>
<evidence type="ECO:0000256" key="5">
    <source>
        <dbReference type="ARBA" id="ARBA00022525"/>
    </source>
</evidence>
<dbReference type="GO" id="GO:0007186">
    <property type="term" value="P:G protein-coupled receptor signaling pathway"/>
    <property type="evidence" value="ECO:0007669"/>
    <property type="project" value="TreeGrafter"/>
</dbReference>
<evidence type="ECO:0000256" key="16">
    <source>
        <dbReference type="SAM" id="Phobius"/>
    </source>
</evidence>
<keyword evidence="6" id="KW-0372">Hormone</keyword>
<protein>
    <recommendedName>
        <fullName evidence="13">Gonadotropin subunit beta-2</fullName>
    </recommendedName>
    <alternativeName>
        <fullName evidence="14">GTH-II-beta</fullName>
    </alternativeName>
    <alternativeName>
        <fullName evidence="15">Gonadotropin beta-II chain</fullName>
    </alternativeName>
    <alternativeName>
        <fullName evidence="11">Thyroid-stimulating hormone subunit beta</fullName>
    </alternativeName>
    <alternativeName>
        <fullName evidence="12">Thyrotropin beta chain</fullName>
    </alternativeName>
    <alternativeName>
        <fullName evidence="10">Thyrotropin subunit beta</fullName>
    </alternativeName>
</protein>
<feature type="domain" description="Glycoprotein hormone subunit beta" evidence="17">
    <location>
        <begin position="91"/>
        <end position="190"/>
    </location>
</feature>
<dbReference type="SMART" id="SM00068">
    <property type="entry name" value="GHB"/>
    <property type="match status" value="1"/>
</dbReference>
<gene>
    <name evidence="18" type="ORF">JOB18_046880</name>
</gene>
<keyword evidence="16" id="KW-0812">Transmembrane</keyword>
<evidence type="ECO:0000256" key="13">
    <source>
        <dbReference type="ARBA" id="ARBA00069434"/>
    </source>
</evidence>
<dbReference type="InterPro" id="IPR018245">
    <property type="entry name" value="Gonadotropin_bsu_CS"/>
</dbReference>
<evidence type="ECO:0000313" key="19">
    <source>
        <dbReference type="Proteomes" id="UP000693946"/>
    </source>
</evidence>
<evidence type="ECO:0000256" key="2">
    <source>
        <dbReference type="ARBA" id="ARBA00004613"/>
    </source>
</evidence>
<keyword evidence="19" id="KW-1185">Reference proteome</keyword>
<dbReference type="CDD" id="cd00069">
    <property type="entry name" value="GHB_like"/>
    <property type="match status" value="1"/>
</dbReference>
<proteinExistence type="inferred from homology"/>
<dbReference type="GO" id="GO:0005179">
    <property type="term" value="F:hormone activity"/>
    <property type="evidence" value="ECO:0007669"/>
    <property type="project" value="UniProtKB-KW"/>
</dbReference>
<name>A0AAV6QQX7_SOLSE</name>
<evidence type="ECO:0000256" key="12">
    <source>
        <dbReference type="ARBA" id="ARBA00042931"/>
    </source>
</evidence>
<accession>A0AAV6QQX7</accession>
<keyword evidence="16" id="KW-0472">Membrane</keyword>
<dbReference type="PANTHER" id="PTHR11515:SF5">
    <property type="entry name" value="THYROTROPIN SUBUNIT BETA"/>
    <property type="match status" value="1"/>
</dbReference>
<evidence type="ECO:0000256" key="7">
    <source>
        <dbReference type="ARBA" id="ARBA00023157"/>
    </source>
</evidence>
<evidence type="ECO:0000256" key="8">
    <source>
        <dbReference type="ARBA" id="ARBA00023180"/>
    </source>
</evidence>
<dbReference type="FunFam" id="2.10.90.10:FF:000007">
    <property type="entry name" value="Luteinizing hormone beta subunit"/>
    <property type="match status" value="1"/>
</dbReference>
<sequence length="214" mass="23834">MIMGGLYNVCSAGMFRLRASLGVQTTALVQVTVTCRTGNTISFKIVSLLLSSLCLCCLLFSIQVQKSVGLNMETAVFNFWLLFLLFSPTVPMCLPTDFTLYVEKPECDYCVAINTTICMGFCYSRDSNMKSIRFPIQRGCTYDRVEYHSAILPGCPIDSNPVFTYPVALSCHCGACRTDSDECTHRTSADRVKCSKPVTRIYPFPGQSNYMTPF</sequence>
<evidence type="ECO:0000313" key="18">
    <source>
        <dbReference type="EMBL" id="KAG7495277.1"/>
    </source>
</evidence>
<feature type="transmembrane region" description="Helical" evidence="16">
    <location>
        <begin position="45"/>
        <end position="64"/>
    </location>
</feature>
<evidence type="ECO:0000256" key="11">
    <source>
        <dbReference type="ARBA" id="ARBA00042284"/>
    </source>
</evidence>
<keyword evidence="7" id="KW-1015">Disulfide bond</keyword>
<evidence type="ECO:0000256" key="9">
    <source>
        <dbReference type="ARBA" id="ARBA00038688"/>
    </source>
</evidence>
<dbReference type="EMBL" id="JAGKHQ010000016">
    <property type="protein sequence ID" value="KAG7495277.1"/>
    <property type="molecule type" value="Genomic_DNA"/>
</dbReference>
<comment type="subunit">
    <text evidence="9">Heterodimer of a common alpha chain and a unique beta chain which confers biological specificity to thyrotropin, lutropin, follitropin and gonadotropin.</text>
</comment>
<dbReference type="AlphaFoldDB" id="A0AAV6QQX7"/>
<comment type="similarity">
    <text evidence="3">Belongs to the glycoprotein hormones subunit beta family.</text>
</comment>
<evidence type="ECO:0000256" key="3">
    <source>
        <dbReference type="ARBA" id="ARBA00006552"/>
    </source>
</evidence>
<dbReference type="Pfam" id="PF00007">
    <property type="entry name" value="Cys_knot"/>
    <property type="match status" value="1"/>
</dbReference>
<dbReference type="InterPro" id="IPR006208">
    <property type="entry name" value="Glyco_hormone_CN"/>
</dbReference>
<dbReference type="GO" id="GO:0005615">
    <property type="term" value="C:extracellular space"/>
    <property type="evidence" value="ECO:0007669"/>
    <property type="project" value="TreeGrafter"/>
</dbReference>
<dbReference type="PANTHER" id="PTHR11515">
    <property type="entry name" value="GLYCOPROTEIN HORMONE BETA CHAIN"/>
    <property type="match status" value="1"/>
</dbReference>
<comment type="subunit">
    <text evidence="4">Heterodimer of an alpha and a beta chain.</text>
</comment>